<evidence type="ECO:0000256" key="2">
    <source>
        <dbReference type="ARBA" id="ARBA00022692"/>
    </source>
</evidence>
<accession>A0AA96GIH0</accession>
<dbReference type="Pfam" id="PF00528">
    <property type="entry name" value="BPD_transp_1"/>
    <property type="match status" value="1"/>
</dbReference>
<dbReference type="Gene3D" id="2.130.10.10">
    <property type="entry name" value="YVTN repeat-like/Quinoprotein amine dehydrogenase"/>
    <property type="match status" value="1"/>
</dbReference>
<feature type="transmembrane region" description="Helical" evidence="5">
    <location>
        <begin position="570"/>
        <end position="593"/>
    </location>
</feature>
<organism evidence="8 9">
    <name type="scientific">Candidatus Nitrospira neomarina</name>
    <dbReference type="NCBI Taxonomy" id="3020899"/>
    <lineage>
        <taxon>Bacteria</taxon>
        <taxon>Pseudomonadati</taxon>
        <taxon>Nitrospirota</taxon>
        <taxon>Nitrospiria</taxon>
        <taxon>Nitrospirales</taxon>
        <taxon>Nitrospiraceae</taxon>
        <taxon>Nitrospira</taxon>
    </lineage>
</organism>
<dbReference type="SUPFAM" id="SSF50978">
    <property type="entry name" value="WD40 repeat-like"/>
    <property type="match status" value="1"/>
</dbReference>
<evidence type="ECO:0000313" key="9">
    <source>
        <dbReference type="Proteomes" id="UP001302494"/>
    </source>
</evidence>
<feature type="compositionally biased region" description="Low complexity" evidence="6">
    <location>
        <begin position="1"/>
        <end position="20"/>
    </location>
</feature>
<dbReference type="SUPFAM" id="SSF161098">
    <property type="entry name" value="MetI-like"/>
    <property type="match status" value="1"/>
</dbReference>
<feature type="transmembrane region" description="Helical" evidence="5">
    <location>
        <begin position="732"/>
        <end position="754"/>
    </location>
</feature>
<feature type="transmembrane region" description="Helical" evidence="5">
    <location>
        <begin position="38"/>
        <end position="63"/>
    </location>
</feature>
<dbReference type="PANTHER" id="PTHR42727">
    <property type="entry name" value="PHOSPHATE TRANSPORT SYSTEM PERMEASE PROTEIN"/>
    <property type="match status" value="1"/>
</dbReference>
<dbReference type="CDD" id="cd06261">
    <property type="entry name" value="TM_PBP2"/>
    <property type="match status" value="1"/>
</dbReference>
<keyword evidence="9" id="KW-1185">Reference proteome</keyword>
<gene>
    <name evidence="8" type="ORF">PQG83_01920</name>
</gene>
<dbReference type="InterPro" id="IPR015943">
    <property type="entry name" value="WD40/YVTN_repeat-like_dom_sf"/>
</dbReference>
<comment type="similarity">
    <text evidence="5">Belongs to the binding-protein-dependent transport system permease family.</text>
</comment>
<evidence type="ECO:0000256" key="4">
    <source>
        <dbReference type="ARBA" id="ARBA00023136"/>
    </source>
</evidence>
<keyword evidence="4 5" id="KW-0472">Membrane</keyword>
<evidence type="ECO:0000256" key="3">
    <source>
        <dbReference type="ARBA" id="ARBA00022989"/>
    </source>
</evidence>
<feature type="region of interest" description="Disordered" evidence="6">
    <location>
        <begin position="1"/>
        <end position="24"/>
    </location>
</feature>
<evidence type="ECO:0000256" key="6">
    <source>
        <dbReference type="SAM" id="MobiDB-lite"/>
    </source>
</evidence>
<dbReference type="SMART" id="SM00320">
    <property type="entry name" value="WD40"/>
    <property type="match status" value="3"/>
</dbReference>
<dbReference type="GO" id="GO:0055085">
    <property type="term" value="P:transmembrane transport"/>
    <property type="evidence" value="ECO:0007669"/>
    <property type="project" value="InterPro"/>
</dbReference>
<dbReference type="Pfam" id="PF00400">
    <property type="entry name" value="WD40"/>
    <property type="match status" value="1"/>
</dbReference>
<keyword evidence="2 5" id="KW-0812">Transmembrane</keyword>
<dbReference type="RefSeq" id="WP_312746142.1">
    <property type="nucleotide sequence ID" value="NZ_CP116968.1"/>
</dbReference>
<dbReference type="GO" id="GO:0005886">
    <property type="term" value="C:plasma membrane"/>
    <property type="evidence" value="ECO:0007669"/>
    <property type="project" value="UniProtKB-SubCell"/>
</dbReference>
<dbReference type="Proteomes" id="UP001302494">
    <property type="component" value="Chromosome"/>
</dbReference>
<reference evidence="8 9" key="1">
    <citation type="submission" date="2023-01" db="EMBL/GenBank/DDBJ databases">
        <title>Cultivation and genomic characterization of new, ubiquitous marine nitrite-oxidizing bacteria from the Nitrospirales.</title>
        <authorList>
            <person name="Mueller A.J."/>
            <person name="Daebeler A."/>
            <person name="Herbold C.W."/>
            <person name="Kirkegaard R.H."/>
            <person name="Daims H."/>
        </authorList>
    </citation>
    <scope>NUCLEOTIDE SEQUENCE [LARGE SCALE GENOMIC DNA]</scope>
    <source>
        <strain evidence="8 9">DK</strain>
    </source>
</reference>
<keyword evidence="5" id="KW-0813">Transport</keyword>
<dbReference type="PROSITE" id="PS50928">
    <property type="entry name" value="ABC_TM1"/>
    <property type="match status" value="1"/>
</dbReference>
<feature type="transmembrane region" description="Helical" evidence="5">
    <location>
        <begin position="507"/>
        <end position="527"/>
    </location>
</feature>
<evidence type="ECO:0000256" key="5">
    <source>
        <dbReference type="RuleBase" id="RU363032"/>
    </source>
</evidence>
<dbReference type="PANTHER" id="PTHR42727:SF1">
    <property type="entry name" value="PHOSPHATE TRANSPORT SYSTEM PERMEASE"/>
    <property type="match status" value="1"/>
</dbReference>
<name>A0AA96GIH0_9BACT</name>
<dbReference type="InterPro" id="IPR035906">
    <property type="entry name" value="MetI-like_sf"/>
</dbReference>
<dbReference type="InterPro" id="IPR001680">
    <property type="entry name" value="WD40_rpt"/>
</dbReference>
<sequence>MMPPVSSSSSSLESNKQLLSGVSRTGTRRRIRHLIDRVAKYIVGAGGLATIVSILGIFVYLVWEVIPLFQPATVSLELTLPVAIPGAQVSERTHMLVGIDEYREVPFIFEGKQLKFLSLPNGTPIPEAGGELSIEGEPTSVVRVGLKGHTLSVGTDRGLVYLVKIMYRSDFQGDQRTILPSVKVNDPVRVVPDGTGIILHAHVTRGDEIQTVVALTGSGELWVTRIEEPGDFSFSDDVVVTTNRLVLPPDAHLRALALDSVGKRLVAGTNDGHLLAWEWERQGFDALPQSVPVGAAGDGVTALSYVLGERTLVAGTTSGTVSTWAFSADQSGPSGKILRKVHTFTPHARAVTSLSVSQRDKGFLTADEQGTVMLHYSTTGETILEIPGRGKAIESLRYAPKADGVVWLEEGGTLQTYAIDNPHPEVTFQSLFFPVTYEGYDRPEMIWQSSSGSDEFEPKLGLIPLMFGTLKGTLYAMVLAIPLAVMGAIYTGMFMHPHLRSVVKPSLELMAALPSVVLGFLAGLWFAPLLEKIFPAVVAIVGLLPLVIAVCCLAWQFLPIRVKRFEAYGLDLMVMMVAIVLTVSACLMANQSIEGWLFGGNFKQWLIQNLGLTYDQRNAIVISFAMGFAVIPIIFSIAEDAIANVPKQLVAGSLALGATRWQTLTRLVLISASPGIFSALMIGFGRAIGETMIVLMATGNTPIMDWSMFNGFRTLSANIAVEMPEAPHGGTLYRVLFLSGLILFGFTFTVNTIAEIVRQRLRQKYSQF</sequence>
<dbReference type="InterPro" id="IPR000515">
    <property type="entry name" value="MetI-like"/>
</dbReference>
<comment type="subcellular location">
    <subcellularLocation>
        <location evidence="1 5">Cell membrane</location>
        <topology evidence="1 5">Multi-pass membrane protein</topology>
    </subcellularLocation>
</comment>
<evidence type="ECO:0000256" key="1">
    <source>
        <dbReference type="ARBA" id="ARBA00004651"/>
    </source>
</evidence>
<dbReference type="AlphaFoldDB" id="A0AA96GIH0"/>
<feature type="transmembrane region" description="Helical" evidence="5">
    <location>
        <begin position="619"/>
        <end position="638"/>
    </location>
</feature>
<dbReference type="EMBL" id="CP116968">
    <property type="protein sequence ID" value="WNM62526.1"/>
    <property type="molecule type" value="Genomic_DNA"/>
</dbReference>
<dbReference type="InterPro" id="IPR036322">
    <property type="entry name" value="WD40_repeat_dom_sf"/>
</dbReference>
<dbReference type="KEGG" id="nneo:PQG83_01920"/>
<evidence type="ECO:0000259" key="7">
    <source>
        <dbReference type="PROSITE" id="PS50928"/>
    </source>
</evidence>
<evidence type="ECO:0000313" key="8">
    <source>
        <dbReference type="EMBL" id="WNM62526.1"/>
    </source>
</evidence>
<proteinExistence type="inferred from homology"/>
<feature type="domain" description="ABC transmembrane type-1" evidence="7">
    <location>
        <begin position="466"/>
        <end position="754"/>
    </location>
</feature>
<protein>
    <submittedName>
        <fullName evidence="8">ABC transporter permease subunit</fullName>
    </submittedName>
</protein>
<feature type="transmembrane region" description="Helical" evidence="5">
    <location>
        <begin position="474"/>
        <end position="495"/>
    </location>
</feature>
<feature type="transmembrane region" description="Helical" evidence="5">
    <location>
        <begin position="667"/>
        <end position="688"/>
    </location>
</feature>
<feature type="transmembrane region" description="Helical" evidence="5">
    <location>
        <begin position="533"/>
        <end position="558"/>
    </location>
</feature>
<keyword evidence="3 5" id="KW-1133">Transmembrane helix</keyword>
<dbReference type="Gene3D" id="1.10.3720.10">
    <property type="entry name" value="MetI-like"/>
    <property type="match status" value="2"/>
</dbReference>